<evidence type="ECO:0000313" key="8">
    <source>
        <dbReference type="EMBL" id="QIB33474.1"/>
    </source>
</evidence>
<evidence type="ECO:0000313" key="9">
    <source>
        <dbReference type="Proteomes" id="UP000464751"/>
    </source>
</evidence>
<feature type="transmembrane region" description="Helical" evidence="6">
    <location>
        <begin position="895"/>
        <end position="917"/>
    </location>
</feature>
<feature type="region of interest" description="Disordered" evidence="7">
    <location>
        <begin position="25"/>
        <end position="165"/>
    </location>
</feature>
<comment type="subunit">
    <text evidence="6">Tightly associated with the cellulose synthase catalytic subunit.</text>
</comment>
<accession>A0A6P1YNZ9</accession>
<gene>
    <name evidence="8" type="ORF">G3A50_06965</name>
</gene>
<feature type="compositionally biased region" description="Polar residues" evidence="7">
    <location>
        <begin position="100"/>
        <end position="116"/>
    </location>
</feature>
<feature type="chain" id="PRO_5027139488" description="Cyclic di-GMP-binding protein" evidence="6">
    <location>
        <begin position="23"/>
        <end position="924"/>
    </location>
</feature>
<evidence type="ECO:0000256" key="1">
    <source>
        <dbReference type="ARBA" id="ARBA00004162"/>
    </source>
</evidence>
<reference evidence="8 9" key="1">
    <citation type="submission" date="2020-02" db="EMBL/GenBank/DDBJ databases">
        <authorList>
            <person name="Li G."/>
        </authorList>
    </citation>
    <scope>NUCLEOTIDE SEQUENCE [LARGE SCALE GENOMIC DNA]</scope>
    <source>
        <strain evidence="8 9">DSM 102029</strain>
    </source>
</reference>
<dbReference type="InterPro" id="IPR018513">
    <property type="entry name" value="Cell_synthase_bac"/>
</dbReference>
<proteinExistence type="inferred from homology"/>
<comment type="pathway">
    <text evidence="6">Glycan metabolism; bacterial cellulose biosynthesis.</text>
</comment>
<dbReference type="Gene3D" id="2.60.120.260">
    <property type="entry name" value="Galactose-binding domain-like"/>
    <property type="match status" value="2"/>
</dbReference>
<protein>
    <recommendedName>
        <fullName evidence="6">Cyclic di-GMP-binding protein</fullName>
    </recommendedName>
    <alternativeName>
        <fullName evidence="6">Cellulose synthase regulatory subunit</fullName>
    </alternativeName>
</protein>
<keyword evidence="4 6" id="KW-1133">Transmembrane helix</keyword>
<dbReference type="RefSeq" id="WP_163074569.1">
    <property type="nucleotide sequence ID" value="NZ_CP048630.1"/>
</dbReference>
<dbReference type="PANTHER" id="PTHR39083">
    <property type="entry name" value="CYCLIC DI-GMP-BINDING PROTEIN"/>
    <property type="match status" value="1"/>
</dbReference>
<evidence type="ECO:0000256" key="4">
    <source>
        <dbReference type="ARBA" id="ARBA00022989"/>
    </source>
</evidence>
<feature type="signal peptide" evidence="6">
    <location>
        <begin position="1"/>
        <end position="22"/>
    </location>
</feature>
<keyword evidence="3 6" id="KW-0812">Transmembrane</keyword>
<dbReference type="Pfam" id="PF03170">
    <property type="entry name" value="BcsB"/>
    <property type="match status" value="1"/>
</dbReference>
<keyword evidence="9" id="KW-1185">Reference proteome</keyword>
<dbReference type="GO" id="GO:0005886">
    <property type="term" value="C:plasma membrane"/>
    <property type="evidence" value="ECO:0007669"/>
    <property type="project" value="UniProtKB-SubCell"/>
</dbReference>
<comment type="function">
    <text evidence="6">Binds the cellulose synthase activator, bis-(3'-5') cyclic diguanylic acid (c-di-GMP).</text>
</comment>
<evidence type="ECO:0000256" key="6">
    <source>
        <dbReference type="RuleBase" id="RU365021"/>
    </source>
</evidence>
<organism evidence="8 9">
    <name type="scientific">Ancylobacter pratisalsi</name>
    <dbReference type="NCBI Taxonomy" id="1745854"/>
    <lineage>
        <taxon>Bacteria</taxon>
        <taxon>Pseudomonadati</taxon>
        <taxon>Pseudomonadota</taxon>
        <taxon>Alphaproteobacteria</taxon>
        <taxon>Hyphomicrobiales</taxon>
        <taxon>Xanthobacteraceae</taxon>
        <taxon>Ancylobacter</taxon>
    </lineage>
</organism>
<dbReference type="GO" id="GO:0006011">
    <property type="term" value="P:UDP-alpha-D-glucose metabolic process"/>
    <property type="evidence" value="ECO:0007669"/>
    <property type="project" value="InterPro"/>
</dbReference>
<dbReference type="Proteomes" id="UP000464751">
    <property type="component" value="Chromosome"/>
</dbReference>
<comment type="similarity">
    <text evidence="6">Belongs to the AcsB/BcsB family.</text>
</comment>
<dbReference type="GO" id="GO:0030244">
    <property type="term" value="P:cellulose biosynthetic process"/>
    <property type="evidence" value="ECO:0007669"/>
    <property type="project" value="UniProtKB-KW"/>
</dbReference>
<feature type="compositionally biased region" description="Low complexity" evidence="7">
    <location>
        <begin position="45"/>
        <end position="99"/>
    </location>
</feature>
<dbReference type="KEGG" id="apra:G3A50_06965"/>
<keyword evidence="2 6" id="KW-1003">Cell membrane</keyword>
<name>A0A6P1YNZ9_9HYPH</name>
<keyword evidence="5 6" id="KW-0472">Membrane</keyword>
<evidence type="ECO:0000256" key="2">
    <source>
        <dbReference type="ARBA" id="ARBA00022475"/>
    </source>
</evidence>
<keyword evidence="6" id="KW-0997">Cell inner membrane</keyword>
<keyword evidence="6" id="KW-0135">Cellulose biosynthesis</keyword>
<evidence type="ECO:0000256" key="3">
    <source>
        <dbReference type="ARBA" id="ARBA00022692"/>
    </source>
</evidence>
<keyword evidence="6" id="KW-0973">c-di-GMP</keyword>
<dbReference type="AlphaFoldDB" id="A0A6P1YNZ9"/>
<keyword evidence="6" id="KW-0732">Signal</keyword>
<evidence type="ECO:0000256" key="7">
    <source>
        <dbReference type="SAM" id="MobiDB-lite"/>
    </source>
</evidence>
<dbReference type="PANTHER" id="PTHR39083:SF1">
    <property type="entry name" value="CYCLIC DI-GMP-BINDING PROTEIN"/>
    <property type="match status" value="1"/>
</dbReference>
<evidence type="ECO:0000256" key="5">
    <source>
        <dbReference type="ARBA" id="ARBA00023136"/>
    </source>
</evidence>
<sequence>MRALTTLTAAGLFALVAASAGAQQAGSAGQGTGGFSMTPPIPGYNAPASPAATPSAAPAPAATNTPPPAQANTSPATSPSSGGTGRVPAFSVPSFPSASTGTPQAPTVNAPNSNTSAPVAQADPAPQPAAPQPSTLDTGIDLPGQPGGPAPTAAPFQMVPGQPAPVVTPVPSRNAGPVAPPRPDRYIIPQPRMIFAGEVSSRAWVIFLTPEEAAREATFLLSYINSVVVMPETSRIRVSINGQSIIETPIASSQEPSAFSVPIQRGNLRAGPNLIRVDVVQRHRTDCAVTATYELWTEINNEGTGISFAGGRPALTGGLDDMPSVGFDETGQTTIRVVTPGPIEGGGSARVLRAVQGLAVRGMFPNPSVSIAEGLQGPTPPGALTIVIGTASELPRLMATTLPEARQRPITSFVQDDRLGGPTLVISGPTPADVDRAIDRLNSISIDQSDAINTQTRWSPNAPLFDEARHVRLAELGVTTQEFSGRRLRAEFQIALPPDFFAEAYGNATLSVDAAFTAAVRPGSHIDLYVNQQIASTLPITTRGGGLLQHTPMFVPLRNFRAGINKLWLEVVLDTEADARCLPGATLPADNRFVLFDSSEFSIENFARIGRFPDLAAFSANGFPYYLDGSPMAVVLARQDASTLSAASTLISRLALARGAPLPIDTSPASVTLGERNAIFVGGIDHIAASVLSQVGIAESTRANWVVSSADELSGDSASESYDNVLERFRNRRTGEAPPIPSEQPNAHNTPEIYERWRENVASRGGVYAVMDRFESWLRSTFSIGFDSLRIKEGPRTMYEPPPRTSILMAQGSSTNGNSAWTLVTARTSDTLANSMSRFTSDAVWNRIGGQAVAFQNSTGDVERRDVGSFRFIVTQPLSFSNLRMIAANWLSTNIMPYALMLVLAGTLLGIFTAFLLKRLGRPT</sequence>
<comment type="subcellular location">
    <subcellularLocation>
        <location evidence="6">Cell inner membrane</location>
    </subcellularLocation>
    <subcellularLocation>
        <location evidence="1">Cell membrane</location>
        <topology evidence="1">Single-pass membrane protein</topology>
    </subcellularLocation>
</comment>
<dbReference type="UniPathway" id="UPA00694"/>
<dbReference type="EMBL" id="CP048630">
    <property type="protein sequence ID" value="QIB33474.1"/>
    <property type="molecule type" value="Genomic_DNA"/>
</dbReference>